<reference evidence="1 2" key="1">
    <citation type="submission" date="2016-10" db="EMBL/GenBank/DDBJ databases">
        <authorList>
            <person name="de Groot N.N."/>
        </authorList>
    </citation>
    <scope>NUCLEOTIDE SEQUENCE [LARGE SCALE GENOMIC DNA]</scope>
    <source>
        <strain evidence="1 2">CDM_5</strain>
    </source>
</reference>
<dbReference type="Proteomes" id="UP000183894">
    <property type="component" value="Unassembled WGS sequence"/>
</dbReference>
<dbReference type="InterPro" id="IPR027434">
    <property type="entry name" value="Homing_endonucl"/>
</dbReference>
<sequence>MVTDDLENDWRRPYAAGAFDWGGTLSASLRKKGSSKFGYEVVFEIRFKKASPEAVGLVDELCTDLGLNPKASVEERDDIGDQYEVRLTTRNDVRTFLEYVGPFLAARHEQAAILLEDVFPALDEGRHRTAEGMVEVASMLDRVQERGFQRGGSHKKYDAETVADDLGVSL</sequence>
<dbReference type="AlphaFoldDB" id="A0A1H7N847"/>
<evidence type="ECO:0000313" key="2">
    <source>
        <dbReference type="Proteomes" id="UP000183894"/>
    </source>
</evidence>
<organism evidence="1 2">
    <name type="scientific">Haloferax larsenii</name>
    <dbReference type="NCBI Taxonomy" id="302484"/>
    <lineage>
        <taxon>Archaea</taxon>
        <taxon>Methanobacteriati</taxon>
        <taxon>Methanobacteriota</taxon>
        <taxon>Stenosarchaea group</taxon>
        <taxon>Halobacteria</taxon>
        <taxon>Halobacteriales</taxon>
        <taxon>Haloferacaceae</taxon>
        <taxon>Haloferax</taxon>
    </lineage>
</organism>
<name>A0A1H7N847_HALLR</name>
<proteinExistence type="predicted"/>
<accession>A0A1H7N847</accession>
<evidence type="ECO:0000313" key="1">
    <source>
        <dbReference type="EMBL" id="SEL19461.1"/>
    </source>
</evidence>
<evidence type="ECO:0008006" key="3">
    <source>
        <dbReference type="Google" id="ProtNLM"/>
    </source>
</evidence>
<dbReference type="RefSeq" id="WP_074793246.1">
    <property type="nucleotide sequence ID" value="NZ_FOAD01000003.1"/>
</dbReference>
<protein>
    <recommendedName>
        <fullName evidence="3">LAGLIDADG endonuclease</fullName>
    </recommendedName>
</protein>
<dbReference type="Gene3D" id="3.10.28.10">
    <property type="entry name" value="Homing endonucleases"/>
    <property type="match status" value="1"/>
</dbReference>
<dbReference type="OrthoDB" id="350867at2157"/>
<dbReference type="EMBL" id="FOAD01000003">
    <property type="protein sequence ID" value="SEL19461.1"/>
    <property type="molecule type" value="Genomic_DNA"/>
</dbReference>
<gene>
    <name evidence="1" type="ORF">SAMN04488691_103214</name>
</gene>
<dbReference type="SUPFAM" id="SSF55608">
    <property type="entry name" value="Homing endonucleases"/>
    <property type="match status" value="1"/>
</dbReference>